<organism evidence="1 2">
    <name type="scientific">Zarconia navalis LEGE 11467</name>
    <dbReference type="NCBI Taxonomy" id="1828826"/>
    <lineage>
        <taxon>Bacteria</taxon>
        <taxon>Bacillati</taxon>
        <taxon>Cyanobacteriota</taxon>
        <taxon>Cyanophyceae</taxon>
        <taxon>Oscillatoriophycideae</taxon>
        <taxon>Oscillatoriales</taxon>
        <taxon>Oscillatoriales incertae sedis</taxon>
        <taxon>Zarconia</taxon>
        <taxon>Zarconia navalis</taxon>
    </lineage>
</organism>
<dbReference type="PIRSF" id="PIRSF018634">
    <property type="entry name" value="UCP018634"/>
    <property type="match status" value="1"/>
</dbReference>
<sequence length="110" mass="12429">MTIRIFQNAWFKRFARQENIDKSVLIDAVSRAEKGSVDANLGGGVIKQRIARAGQGKSGGYRTIIVFRRESRAFFVYGFAKSDRKNITRNEKEAFKEAASELLALSEKQI</sequence>
<dbReference type="Proteomes" id="UP000621799">
    <property type="component" value="Unassembled WGS sequence"/>
</dbReference>
<proteinExistence type="predicted"/>
<dbReference type="Pfam" id="PF06296">
    <property type="entry name" value="RelE"/>
    <property type="match status" value="1"/>
</dbReference>
<keyword evidence="2" id="KW-1185">Reference proteome</keyword>
<evidence type="ECO:0000313" key="1">
    <source>
        <dbReference type="EMBL" id="MBE9040589.1"/>
    </source>
</evidence>
<dbReference type="AlphaFoldDB" id="A0A928VW27"/>
<dbReference type="RefSeq" id="WP_264320836.1">
    <property type="nucleotide sequence ID" value="NZ_JADEXN010000099.1"/>
</dbReference>
<evidence type="ECO:0000313" key="2">
    <source>
        <dbReference type="Proteomes" id="UP000621799"/>
    </source>
</evidence>
<name>A0A928VW27_9CYAN</name>
<reference evidence="1" key="1">
    <citation type="submission" date="2020-10" db="EMBL/GenBank/DDBJ databases">
        <authorList>
            <person name="Castelo-Branco R."/>
            <person name="Eusebio N."/>
            <person name="Adriana R."/>
            <person name="Vieira A."/>
            <person name="Brugerolle De Fraissinette N."/>
            <person name="Rezende De Castro R."/>
            <person name="Schneider M.P."/>
            <person name="Vasconcelos V."/>
            <person name="Leao P.N."/>
        </authorList>
    </citation>
    <scope>NUCLEOTIDE SEQUENCE</scope>
    <source>
        <strain evidence="1">LEGE 11467</strain>
    </source>
</reference>
<accession>A0A928VW27</accession>
<protein>
    <submittedName>
        <fullName evidence="1">Type II toxin-antitoxin system RelE/ParE family toxin</fullName>
    </submittedName>
</protein>
<dbReference type="EMBL" id="JADEXN010000099">
    <property type="protein sequence ID" value="MBE9040589.1"/>
    <property type="molecule type" value="Genomic_DNA"/>
</dbReference>
<comment type="caution">
    <text evidence="1">The sequence shown here is derived from an EMBL/GenBank/DDBJ whole genome shotgun (WGS) entry which is preliminary data.</text>
</comment>
<gene>
    <name evidence="1" type="ORF">IQ235_07300</name>
</gene>
<dbReference type="InterPro" id="IPR009387">
    <property type="entry name" value="HigB-2"/>
</dbReference>